<gene>
    <name evidence="1" type="ORF">GA0070558_15516</name>
</gene>
<dbReference type="Gene3D" id="3.40.50.620">
    <property type="entry name" value="HUPs"/>
    <property type="match status" value="1"/>
</dbReference>
<evidence type="ECO:0000313" key="2">
    <source>
        <dbReference type="Proteomes" id="UP000199375"/>
    </source>
</evidence>
<name>A0A1C4YLY0_9ACTN</name>
<sequence length="59" mass="6429">MSDVLTEFAGRPIRVDSPFWDKTKTEIVAWYLAAGLPVDALLQTFSCATPARAIVKTCG</sequence>
<protein>
    <submittedName>
        <fullName evidence="1">Uncharacterized protein</fullName>
    </submittedName>
</protein>
<dbReference type="RefSeq" id="WP_256092235.1">
    <property type="nucleotide sequence ID" value="NZ_FMCW01000055.1"/>
</dbReference>
<dbReference type="InterPro" id="IPR014729">
    <property type="entry name" value="Rossmann-like_a/b/a_fold"/>
</dbReference>
<reference evidence="1 2" key="1">
    <citation type="submission" date="2016-06" db="EMBL/GenBank/DDBJ databases">
        <authorList>
            <person name="Kjaerup R.B."/>
            <person name="Dalgaard T.S."/>
            <person name="Juul-Madsen H.R."/>
        </authorList>
    </citation>
    <scope>NUCLEOTIDE SEQUENCE [LARGE SCALE GENOMIC DNA]</scope>
    <source>
        <strain evidence="1 2">DSM 45626</strain>
    </source>
</reference>
<evidence type="ECO:0000313" key="1">
    <source>
        <dbReference type="EMBL" id="SCF21762.1"/>
    </source>
</evidence>
<organism evidence="1 2">
    <name type="scientific">Micromonospora haikouensis</name>
    <dbReference type="NCBI Taxonomy" id="686309"/>
    <lineage>
        <taxon>Bacteria</taxon>
        <taxon>Bacillati</taxon>
        <taxon>Actinomycetota</taxon>
        <taxon>Actinomycetes</taxon>
        <taxon>Micromonosporales</taxon>
        <taxon>Micromonosporaceae</taxon>
        <taxon>Micromonospora</taxon>
    </lineage>
</organism>
<accession>A0A1C4YLY0</accession>
<proteinExistence type="predicted"/>
<dbReference type="EMBL" id="FMCW01000055">
    <property type="protein sequence ID" value="SCF21762.1"/>
    <property type="molecule type" value="Genomic_DNA"/>
</dbReference>
<dbReference type="Proteomes" id="UP000199375">
    <property type="component" value="Unassembled WGS sequence"/>
</dbReference>
<dbReference type="AlphaFoldDB" id="A0A1C4YLY0"/>